<dbReference type="NCBIfam" id="NF041200">
    <property type="entry name" value="mob_BfmA_Nterm"/>
    <property type="match status" value="1"/>
</dbReference>
<dbReference type="EMBL" id="FUYL01000004">
    <property type="protein sequence ID" value="SKB44788.1"/>
    <property type="molecule type" value="Genomic_DNA"/>
</dbReference>
<keyword evidence="2" id="KW-1185">Reference proteome</keyword>
<evidence type="ECO:0000313" key="2">
    <source>
        <dbReference type="Proteomes" id="UP000190339"/>
    </source>
</evidence>
<dbReference type="AlphaFoldDB" id="A0A1T5BC31"/>
<proteinExistence type="predicted"/>
<organism evidence="1 2">
    <name type="scientific">Maribacter arcticus</name>
    <dbReference type="NCBI Taxonomy" id="561365"/>
    <lineage>
        <taxon>Bacteria</taxon>
        <taxon>Pseudomonadati</taxon>
        <taxon>Bacteroidota</taxon>
        <taxon>Flavobacteriia</taxon>
        <taxon>Flavobacteriales</taxon>
        <taxon>Flavobacteriaceae</taxon>
        <taxon>Maribacter</taxon>
    </lineage>
</organism>
<name>A0A1T5BC31_9FLAO</name>
<evidence type="ECO:0000313" key="1">
    <source>
        <dbReference type="EMBL" id="SKB44788.1"/>
    </source>
</evidence>
<protein>
    <submittedName>
        <fullName evidence="1">Uncharacterized protein</fullName>
    </submittedName>
</protein>
<dbReference type="RefSeq" id="WP_200811598.1">
    <property type="nucleotide sequence ID" value="NZ_FUYL01000004.1"/>
</dbReference>
<dbReference type="Proteomes" id="UP000190339">
    <property type="component" value="Unassembled WGS sequence"/>
</dbReference>
<sequence length="138" mass="16228">MDEELKKERFEKLGIKTSVALRFRKFCKKMSKSQSMTLILMLDFFEENGISPAESMGPRMETLEMRMSLLIKKRMNGMIAILKDIEKSQTKPTAAMLYSLFEQTAPVKKPLLIEKKYSTEKTQVRYRERISYNEMPEN</sequence>
<reference evidence="2" key="1">
    <citation type="submission" date="2017-02" db="EMBL/GenBank/DDBJ databases">
        <authorList>
            <person name="Varghese N."/>
            <person name="Submissions S."/>
        </authorList>
    </citation>
    <scope>NUCLEOTIDE SEQUENCE [LARGE SCALE GENOMIC DNA]</scope>
    <source>
        <strain evidence="2">DSM 23546</strain>
    </source>
</reference>
<gene>
    <name evidence="1" type="ORF">SAMN05660866_01531</name>
</gene>
<dbReference type="STRING" id="561365.SAMN05660866_01531"/>
<accession>A0A1T5BC31</accession>
<dbReference type="InterPro" id="IPR048012">
    <property type="entry name" value="BfmA-like_N"/>
</dbReference>